<dbReference type="InterPro" id="IPR023171">
    <property type="entry name" value="Na/H_antiporter_dom_sf"/>
</dbReference>
<feature type="transmembrane region" description="Helical" evidence="7">
    <location>
        <begin position="546"/>
        <end position="568"/>
    </location>
</feature>
<dbReference type="PROSITE" id="PS51352">
    <property type="entry name" value="THIOREDOXIN_2"/>
    <property type="match status" value="1"/>
</dbReference>
<feature type="region of interest" description="Disordered" evidence="8">
    <location>
        <begin position="1"/>
        <end position="20"/>
    </location>
</feature>
<feature type="transmembrane region" description="Helical" evidence="7">
    <location>
        <begin position="332"/>
        <end position="354"/>
    </location>
</feature>
<dbReference type="NCBIfam" id="TIGR00773">
    <property type="entry name" value="NhaA"/>
    <property type="match status" value="1"/>
</dbReference>
<dbReference type="GO" id="GO:0015385">
    <property type="term" value="F:sodium:proton antiporter activity"/>
    <property type="evidence" value="ECO:0007669"/>
    <property type="project" value="UniProtKB-UniRule"/>
</dbReference>
<name>A0A1Q8TC11_9GAMM</name>
<evidence type="ECO:0000313" key="11">
    <source>
        <dbReference type="Proteomes" id="UP000186806"/>
    </source>
</evidence>
<dbReference type="Pfam" id="PF13462">
    <property type="entry name" value="Thioredoxin_4"/>
    <property type="match status" value="1"/>
</dbReference>
<dbReference type="EMBL" id="MSDQ01000025">
    <property type="protein sequence ID" value="OLO11202.1"/>
    <property type="molecule type" value="Genomic_DNA"/>
</dbReference>
<comment type="catalytic activity">
    <reaction evidence="7">
        <text>Na(+)(in) + 2 H(+)(out) = Na(+)(out) + 2 H(+)(in)</text>
        <dbReference type="Rhea" id="RHEA:29251"/>
        <dbReference type="ChEBI" id="CHEBI:15378"/>
        <dbReference type="ChEBI" id="CHEBI:29101"/>
    </reaction>
</comment>
<dbReference type="InterPro" id="IPR012336">
    <property type="entry name" value="Thioredoxin-like_fold"/>
</dbReference>
<feature type="transmembrane region" description="Helical" evidence="7">
    <location>
        <begin position="232"/>
        <end position="257"/>
    </location>
</feature>
<protein>
    <recommendedName>
        <fullName evidence="7">Na(+)/H(+) antiporter NhaA</fullName>
    </recommendedName>
    <alternativeName>
        <fullName evidence="7">Sodium/proton antiporter NhaA</fullName>
    </alternativeName>
</protein>
<evidence type="ECO:0000313" key="10">
    <source>
        <dbReference type="EMBL" id="OLO11202.1"/>
    </source>
</evidence>
<keyword evidence="7" id="KW-0050">Antiport</keyword>
<dbReference type="AlphaFoldDB" id="A0A1Q8TC11"/>
<evidence type="ECO:0000256" key="8">
    <source>
        <dbReference type="SAM" id="MobiDB-lite"/>
    </source>
</evidence>
<evidence type="ECO:0000259" key="9">
    <source>
        <dbReference type="PROSITE" id="PS51352"/>
    </source>
</evidence>
<evidence type="ECO:0000256" key="5">
    <source>
        <dbReference type="ARBA" id="ARBA00023136"/>
    </source>
</evidence>
<keyword evidence="2 7" id="KW-1003">Cell membrane</keyword>
<evidence type="ECO:0000256" key="6">
    <source>
        <dbReference type="ARBA" id="ARBA00023201"/>
    </source>
</evidence>
<feature type="transmembrane region" description="Helical" evidence="7">
    <location>
        <begin position="190"/>
        <end position="212"/>
    </location>
</feature>
<evidence type="ECO:0000256" key="4">
    <source>
        <dbReference type="ARBA" id="ARBA00022989"/>
    </source>
</evidence>
<evidence type="ECO:0000256" key="2">
    <source>
        <dbReference type="ARBA" id="ARBA00022475"/>
    </source>
</evidence>
<dbReference type="HAMAP" id="MF_01844">
    <property type="entry name" value="NhaA"/>
    <property type="match status" value="1"/>
</dbReference>
<dbReference type="GO" id="GO:0005886">
    <property type="term" value="C:plasma membrane"/>
    <property type="evidence" value="ECO:0007669"/>
    <property type="project" value="UniProtKB-SubCell"/>
</dbReference>
<dbReference type="SUPFAM" id="SSF52833">
    <property type="entry name" value="Thioredoxin-like"/>
    <property type="match status" value="1"/>
</dbReference>
<comment type="subcellular location">
    <subcellularLocation>
        <location evidence="1">Cell inner membrane</location>
        <topology evidence="1">Multi-pass membrane protein</topology>
    </subcellularLocation>
    <subcellularLocation>
        <location evidence="7">Cell membrane</location>
        <topology evidence="7">Multi-pass membrane protein</topology>
    </subcellularLocation>
</comment>
<dbReference type="Gene3D" id="1.20.1530.10">
    <property type="entry name" value="Na+/H+ antiporter like domain"/>
    <property type="match status" value="1"/>
</dbReference>
<feature type="domain" description="Thioredoxin" evidence="9">
    <location>
        <begin position="1"/>
        <end position="142"/>
    </location>
</feature>
<feature type="transmembrane region" description="Helical" evidence="7">
    <location>
        <begin position="278"/>
        <end position="299"/>
    </location>
</feature>
<dbReference type="InterPro" id="IPR004670">
    <property type="entry name" value="NhaA"/>
</dbReference>
<accession>A0A1Q8TC11</accession>
<dbReference type="Pfam" id="PF06965">
    <property type="entry name" value="Na_H_antiport_1"/>
    <property type="match status" value="1"/>
</dbReference>
<comment type="caution">
    <text evidence="10">The sequence shown here is derived from an EMBL/GenBank/DDBJ whole genome shotgun (WGS) entry which is preliminary data.</text>
</comment>
<comment type="similarity">
    <text evidence="7">Belongs to the NhaA Na(+)/H(+) (TC 2.A.33) antiporter family.</text>
</comment>
<keyword evidence="5 7" id="KW-0472">Membrane</keyword>
<evidence type="ECO:0000256" key="3">
    <source>
        <dbReference type="ARBA" id="ARBA00022692"/>
    </source>
</evidence>
<keyword evidence="7" id="KW-0406">Ion transport</keyword>
<evidence type="ECO:0000256" key="7">
    <source>
        <dbReference type="HAMAP-Rule" id="MF_01844"/>
    </source>
</evidence>
<reference evidence="10 11" key="1">
    <citation type="submission" date="2016-12" db="EMBL/GenBank/DDBJ databases">
        <title>Draft genome sequences of strains Salinicola socius SMB35, Salinicola sp. MH3R3-1 and Chromohalobacter sp. SMB17 from the Verkhnekamsk potash mining region of Russia.</title>
        <authorList>
            <person name="Mavrodi D.V."/>
            <person name="Olsson B.E."/>
            <person name="Korsakova E.S."/>
            <person name="Pyankova A."/>
            <person name="Mavrodi O.V."/>
            <person name="Plotnikova E.G."/>
        </authorList>
    </citation>
    <scope>NUCLEOTIDE SEQUENCE [LARGE SCALE GENOMIC DNA]</scope>
    <source>
        <strain evidence="10 11">SMB17</strain>
    </source>
</reference>
<proteinExistence type="inferred from homology"/>
<feature type="transmembrane region" description="Helical" evidence="7">
    <location>
        <begin position="580"/>
        <end position="600"/>
    </location>
</feature>
<gene>
    <name evidence="7" type="primary">nhaA</name>
    <name evidence="10" type="ORF">BTW10_10400</name>
</gene>
<dbReference type="PANTHER" id="PTHR30341">
    <property type="entry name" value="SODIUM ION/PROTON ANTIPORTER NHAA-RELATED"/>
    <property type="match status" value="1"/>
</dbReference>
<keyword evidence="11" id="KW-1185">Reference proteome</keyword>
<dbReference type="InterPro" id="IPR036249">
    <property type="entry name" value="Thioredoxin-like_sf"/>
</dbReference>
<dbReference type="PANTHER" id="PTHR30341:SF0">
    <property type="entry name" value="NA(+)_H(+) ANTIPORTER NHAA"/>
    <property type="match status" value="1"/>
</dbReference>
<feature type="transmembrane region" description="Helical" evidence="7">
    <location>
        <begin position="481"/>
        <end position="499"/>
    </location>
</feature>
<feature type="compositionally biased region" description="Pro residues" evidence="8">
    <location>
        <begin position="1"/>
        <end position="10"/>
    </location>
</feature>
<evidence type="ECO:0000256" key="1">
    <source>
        <dbReference type="ARBA" id="ARBA00004429"/>
    </source>
</evidence>
<keyword evidence="6 7" id="KW-0739">Sodium transport</keyword>
<dbReference type="GO" id="GO:0006885">
    <property type="term" value="P:regulation of pH"/>
    <property type="evidence" value="ECO:0007669"/>
    <property type="project" value="UniProtKB-UniRule"/>
</dbReference>
<dbReference type="RefSeq" id="WP_075369360.1">
    <property type="nucleotide sequence ID" value="NZ_MSDQ01000025.1"/>
</dbReference>
<dbReference type="Gene3D" id="3.40.30.10">
    <property type="entry name" value="Glutaredoxin"/>
    <property type="match status" value="1"/>
</dbReference>
<feature type="transmembrane region" description="Helical" evidence="7">
    <location>
        <begin position="511"/>
        <end position="534"/>
    </location>
</feature>
<dbReference type="Proteomes" id="UP000186806">
    <property type="component" value="Unassembled WGS sequence"/>
</dbReference>
<feature type="transmembrane region" description="Helical" evidence="7">
    <location>
        <begin position="360"/>
        <end position="378"/>
    </location>
</feature>
<organism evidence="10 11">
    <name type="scientific">Chromohalobacter japonicus</name>
    <dbReference type="NCBI Taxonomy" id="223900"/>
    <lineage>
        <taxon>Bacteria</taxon>
        <taxon>Pseudomonadati</taxon>
        <taxon>Pseudomonadota</taxon>
        <taxon>Gammaproteobacteria</taxon>
        <taxon>Oceanospirillales</taxon>
        <taxon>Halomonadaceae</taxon>
        <taxon>Chromohalobacter</taxon>
    </lineage>
</organism>
<keyword evidence="4 7" id="KW-1133">Transmembrane helix</keyword>
<keyword evidence="7" id="KW-0915">Sodium</keyword>
<dbReference type="InterPro" id="IPR013766">
    <property type="entry name" value="Thioredoxin_domain"/>
</dbReference>
<keyword evidence="3 7" id="KW-0812">Transmembrane</keyword>
<feature type="transmembrane region" description="Helical" evidence="7">
    <location>
        <begin position="390"/>
        <end position="418"/>
    </location>
</feature>
<keyword evidence="7" id="KW-0813">Transport</keyword>
<sequence length="614" mass="66103">MPETPTPLRPPVDADRDHIQGPADARVTLVEYGDYQCSYCRRAHAGIQRLQETHLPGQIRYVFRHFPNTRLHPDAHRAAEAAEAAAAQGRFWDMHNYLFEHQDGLDRDGLIAAATALGLEADRFARELDDHTYAERVDAHFAHARDSGAHATPTFFINGRRYDEPWDEASVLEAMREPLGWKVRQLATDFAGLSTSSGLLMLTAAIIALLWANSPWSDSYTALWQTELAIRFGDFAFALSLHEWVNDALIVLFFFVVSLEIKREFTDGELSQPRRAALPLAAAAGGILAPAVIYLLFNVGGPNMMGWGVPMATDTAFALGILAIFGSRAPLALRVFVATLTVADDIGAILVLALVYTDHIAVAGLLLAAVLLAAAFGLNKVRVYRALPYALIGIVLWAAVLYSGIHPTLAGVLLAFAIPTRSPPRSAELHGQSMALFHSLESPPIEGHEPSRYQATVRSLEHMVERMLSPAERLGRDLQPWSSFLVLPLFALANAGIVLEASALNLLHPVSLGIVLGLVIGKPLGIIVGAWVAVHGGGAHAPTEFTWRQIAGAGALCGIGFTMSIFIANSAFTEAATLSLAKVSVMLAGILAAALGWSLLRNTAGADGRRVIGG</sequence>
<comment type="function">
    <text evidence="7">Na(+)/H(+) antiporter that extrudes sodium in exchange for external protons.</text>
</comment>
<feature type="transmembrane region" description="Helical" evidence="7">
    <location>
        <begin position="305"/>
        <end position="325"/>
    </location>
</feature>